<keyword evidence="3" id="KW-1185">Reference proteome</keyword>
<evidence type="ECO:0000313" key="3">
    <source>
        <dbReference type="Proteomes" id="UP001375743"/>
    </source>
</evidence>
<protein>
    <submittedName>
        <fullName evidence="2">Uncharacterized protein</fullName>
    </submittedName>
</protein>
<organism evidence="2 3">
    <name type="scientific">Benzoatithermus flavus</name>
    <dbReference type="NCBI Taxonomy" id="3108223"/>
    <lineage>
        <taxon>Bacteria</taxon>
        <taxon>Pseudomonadati</taxon>
        <taxon>Pseudomonadota</taxon>
        <taxon>Alphaproteobacteria</taxon>
        <taxon>Geminicoccales</taxon>
        <taxon>Geminicoccaceae</taxon>
        <taxon>Benzoatithermus</taxon>
    </lineage>
</organism>
<comment type="caution">
    <text evidence="2">The sequence shown here is derived from an EMBL/GenBank/DDBJ whole genome shotgun (WGS) entry which is preliminary data.</text>
</comment>
<dbReference type="RefSeq" id="WP_418161337.1">
    <property type="nucleotide sequence ID" value="NZ_JBBLZC010000028.1"/>
</dbReference>
<feature type="compositionally biased region" description="Basic and acidic residues" evidence="1">
    <location>
        <begin position="1"/>
        <end position="38"/>
    </location>
</feature>
<accession>A0ABU8XYI8</accession>
<reference evidence="2 3" key="1">
    <citation type="submission" date="2024-01" db="EMBL/GenBank/DDBJ databases">
        <title>Multi-omics insights into the function and evolution of sodium benzoate biodegradation pathways in Benzoatithermus flavus gen. nov., sp. nov. from hot spring.</title>
        <authorList>
            <person name="Hu C.-J."/>
            <person name="Li W.-J."/>
        </authorList>
    </citation>
    <scope>NUCLEOTIDE SEQUENCE [LARGE SCALE GENOMIC DNA]</scope>
    <source>
        <strain evidence="2 3">SYSU G07066</strain>
    </source>
</reference>
<name>A0ABU8XYI8_9PROT</name>
<feature type="region of interest" description="Disordered" evidence="1">
    <location>
        <begin position="1"/>
        <end position="57"/>
    </location>
</feature>
<evidence type="ECO:0000256" key="1">
    <source>
        <dbReference type="SAM" id="MobiDB-lite"/>
    </source>
</evidence>
<gene>
    <name evidence="2" type="ORF">U1T56_20230</name>
</gene>
<dbReference type="EMBL" id="JBBLZC010000028">
    <property type="protein sequence ID" value="MEK0085488.1"/>
    <property type="molecule type" value="Genomic_DNA"/>
</dbReference>
<dbReference type="Proteomes" id="UP001375743">
    <property type="component" value="Unassembled WGS sequence"/>
</dbReference>
<proteinExistence type="predicted"/>
<evidence type="ECO:0000313" key="2">
    <source>
        <dbReference type="EMBL" id="MEK0085488.1"/>
    </source>
</evidence>
<sequence>MRHADAAEDPRCEPAGRPDHAVRHEMDEPIFRRGHGEHSLAMPDEPSYNAFSSPLPG</sequence>